<dbReference type="InterPro" id="IPR011333">
    <property type="entry name" value="SKP1/BTB/POZ_sf"/>
</dbReference>
<dbReference type="SUPFAM" id="SSF81382">
    <property type="entry name" value="Skp1 dimerisation domain-like"/>
    <property type="match status" value="1"/>
</dbReference>
<evidence type="ECO:0000313" key="5">
    <source>
        <dbReference type="EMBL" id="KAK9724648.1"/>
    </source>
</evidence>
<feature type="domain" description="SKP1 component dimerisation" evidence="4">
    <location>
        <begin position="83"/>
        <end position="118"/>
    </location>
</feature>
<dbReference type="PANTHER" id="PTHR11165">
    <property type="entry name" value="SKP1"/>
    <property type="match status" value="1"/>
</dbReference>
<evidence type="ECO:0000256" key="1">
    <source>
        <dbReference type="ARBA" id="ARBA00004906"/>
    </source>
</evidence>
<dbReference type="AlphaFoldDB" id="A0AAW1KV39"/>
<reference evidence="5" key="1">
    <citation type="submission" date="2024-03" db="EMBL/GenBank/DDBJ databases">
        <title>WGS assembly of Saponaria officinalis var. Norfolk2.</title>
        <authorList>
            <person name="Jenkins J."/>
            <person name="Shu S."/>
            <person name="Grimwood J."/>
            <person name="Barry K."/>
            <person name="Goodstein D."/>
            <person name="Schmutz J."/>
            <person name="Leebens-Mack J."/>
            <person name="Osbourn A."/>
        </authorList>
    </citation>
    <scope>NUCLEOTIDE SEQUENCE [LARGE SCALE GENOMIC DNA]</scope>
    <source>
        <strain evidence="5">JIC</strain>
    </source>
</reference>
<dbReference type="Proteomes" id="UP001443914">
    <property type="component" value="Unassembled WGS sequence"/>
</dbReference>
<feature type="region of interest" description="Disordered" evidence="3">
    <location>
        <begin position="173"/>
        <end position="300"/>
    </location>
</feature>
<dbReference type="InterPro" id="IPR036296">
    <property type="entry name" value="SKP1-like_dim_sf"/>
</dbReference>
<comment type="caution">
    <text evidence="5">The sequence shown here is derived from an EMBL/GenBank/DDBJ whole genome shotgun (WGS) entry which is preliminary data.</text>
</comment>
<dbReference type="GO" id="GO:0006511">
    <property type="term" value="P:ubiquitin-dependent protein catabolic process"/>
    <property type="evidence" value="ECO:0007669"/>
    <property type="project" value="InterPro"/>
</dbReference>
<evidence type="ECO:0000259" key="4">
    <source>
        <dbReference type="Pfam" id="PF01466"/>
    </source>
</evidence>
<feature type="compositionally biased region" description="Basic and acidic residues" evidence="3">
    <location>
        <begin position="236"/>
        <end position="267"/>
    </location>
</feature>
<organism evidence="5 6">
    <name type="scientific">Saponaria officinalis</name>
    <name type="common">Common soapwort</name>
    <name type="synonym">Lychnis saponaria</name>
    <dbReference type="NCBI Taxonomy" id="3572"/>
    <lineage>
        <taxon>Eukaryota</taxon>
        <taxon>Viridiplantae</taxon>
        <taxon>Streptophyta</taxon>
        <taxon>Embryophyta</taxon>
        <taxon>Tracheophyta</taxon>
        <taxon>Spermatophyta</taxon>
        <taxon>Magnoliopsida</taxon>
        <taxon>eudicotyledons</taxon>
        <taxon>Gunneridae</taxon>
        <taxon>Pentapetalae</taxon>
        <taxon>Caryophyllales</taxon>
        <taxon>Caryophyllaceae</taxon>
        <taxon>Caryophylleae</taxon>
        <taxon>Saponaria</taxon>
    </lineage>
</organism>
<keyword evidence="2" id="KW-0175">Coiled coil</keyword>
<feature type="coiled-coil region" evidence="2">
    <location>
        <begin position="131"/>
        <end position="159"/>
    </location>
</feature>
<dbReference type="InterPro" id="IPR016897">
    <property type="entry name" value="SKP1"/>
</dbReference>
<protein>
    <recommendedName>
        <fullName evidence="4">SKP1 component dimerisation domain-containing protein</fullName>
    </recommendedName>
</protein>
<comment type="pathway">
    <text evidence="1">Protein modification; protein ubiquitination.</text>
</comment>
<dbReference type="InterPro" id="IPR016072">
    <property type="entry name" value="Skp1_comp_dimer"/>
</dbReference>
<keyword evidence="6" id="KW-1185">Reference proteome</keyword>
<sequence>MAVVKPEMKTYIWLQTADGSIQQIEEEVNPVTLSSILDYCRFHQVRGRSNKERKAFYDKLMRLDTEKLRELKSAAKSLQLEHLNDLTSETLARIIKGKSPEEIRDIFGIPDDLTEEDKLEPLKNVTGDPSIRRFNKLRAKKRKELKEREEKKIIEAKEDPTDDHPVDVLVSYINSGEKERKGGKTKKKNRKKNKPKKASNIDIEHQKEENGLSHSLESRMPGCSSEFQDHMSPSSIEHKSDDGDVDDELAREKELSFPKQEENDLSRSLESGMPGSSSEFQDHMSPSSIEHKFDDGDIDDEETDRLVEDFARNINLDWEERKREMLSSSQERKFPSLSLSGYGSTQKFKGKCFSQWLAFVAYKSTGGTLLQDNRTELILSFLYFR</sequence>
<feature type="compositionally biased region" description="Polar residues" evidence="3">
    <location>
        <begin position="268"/>
        <end position="288"/>
    </location>
</feature>
<gene>
    <name evidence="5" type="ORF">RND81_05G089500</name>
</gene>
<dbReference type="Pfam" id="PF01466">
    <property type="entry name" value="Skp1"/>
    <property type="match status" value="1"/>
</dbReference>
<proteinExistence type="predicted"/>
<evidence type="ECO:0000256" key="2">
    <source>
        <dbReference type="SAM" id="Coils"/>
    </source>
</evidence>
<evidence type="ECO:0000256" key="3">
    <source>
        <dbReference type="SAM" id="MobiDB-lite"/>
    </source>
</evidence>
<name>A0AAW1KV39_SAPOF</name>
<dbReference type="EMBL" id="JBDFQZ010000005">
    <property type="protein sequence ID" value="KAK9724648.1"/>
    <property type="molecule type" value="Genomic_DNA"/>
</dbReference>
<accession>A0AAW1KV39</accession>
<feature type="compositionally biased region" description="Basic residues" evidence="3">
    <location>
        <begin position="183"/>
        <end position="197"/>
    </location>
</feature>
<evidence type="ECO:0000313" key="6">
    <source>
        <dbReference type="Proteomes" id="UP001443914"/>
    </source>
</evidence>
<feature type="compositionally biased region" description="Basic and acidic residues" evidence="3">
    <location>
        <begin position="202"/>
        <end position="211"/>
    </location>
</feature>
<dbReference type="Gene3D" id="3.30.710.10">
    <property type="entry name" value="Potassium Channel Kv1.1, Chain A"/>
    <property type="match status" value="1"/>
</dbReference>